<proteinExistence type="predicted"/>
<feature type="domain" description="F-box" evidence="1">
    <location>
        <begin position="224"/>
        <end position="271"/>
    </location>
</feature>
<gene>
    <name evidence="2" type="ORF">DBV05_g9161</name>
</gene>
<evidence type="ECO:0000313" key="3">
    <source>
        <dbReference type="Proteomes" id="UP000325902"/>
    </source>
</evidence>
<name>A0A5N5D389_9PEZI</name>
<reference evidence="2 3" key="1">
    <citation type="journal article" date="2019" name="Sci. Rep.">
        <title>A multi-omics analysis of the grapevine pathogen Lasiodiplodia theobromae reveals that temperature affects the expression of virulence- and pathogenicity-related genes.</title>
        <authorList>
            <person name="Felix C."/>
            <person name="Meneses R."/>
            <person name="Goncalves M.F.M."/>
            <person name="Tilleman L."/>
            <person name="Duarte A.S."/>
            <person name="Jorrin-Novo J.V."/>
            <person name="Van de Peer Y."/>
            <person name="Deforce D."/>
            <person name="Van Nieuwerburgh F."/>
            <person name="Esteves A.C."/>
            <person name="Alves A."/>
        </authorList>
    </citation>
    <scope>NUCLEOTIDE SEQUENCE [LARGE SCALE GENOMIC DNA]</scope>
    <source>
        <strain evidence="2 3">LA-SOL3</strain>
    </source>
</reference>
<dbReference type="Pfam" id="PF00646">
    <property type="entry name" value="F-box"/>
    <property type="match status" value="1"/>
</dbReference>
<accession>A0A5N5D389</accession>
<dbReference type="AlphaFoldDB" id="A0A5N5D389"/>
<comment type="caution">
    <text evidence="2">The sequence shown here is derived from an EMBL/GenBank/DDBJ whole genome shotgun (WGS) entry which is preliminary data.</text>
</comment>
<dbReference type="OrthoDB" id="3904354at2759"/>
<dbReference type="PROSITE" id="PS50181">
    <property type="entry name" value="FBOX"/>
    <property type="match status" value="1"/>
</dbReference>
<dbReference type="Proteomes" id="UP000325902">
    <property type="component" value="Unassembled WGS sequence"/>
</dbReference>
<evidence type="ECO:0000259" key="1">
    <source>
        <dbReference type="PROSITE" id="PS50181"/>
    </source>
</evidence>
<dbReference type="EMBL" id="VCHE01000083">
    <property type="protein sequence ID" value="KAB2572163.1"/>
    <property type="molecule type" value="Genomic_DNA"/>
</dbReference>
<evidence type="ECO:0000313" key="2">
    <source>
        <dbReference type="EMBL" id="KAB2572163.1"/>
    </source>
</evidence>
<organism evidence="2 3">
    <name type="scientific">Lasiodiplodia theobromae</name>
    <dbReference type="NCBI Taxonomy" id="45133"/>
    <lineage>
        <taxon>Eukaryota</taxon>
        <taxon>Fungi</taxon>
        <taxon>Dikarya</taxon>
        <taxon>Ascomycota</taxon>
        <taxon>Pezizomycotina</taxon>
        <taxon>Dothideomycetes</taxon>
        <taxon>Dothideomycetes incertae sedis</taxon>
        <taxon>Botryosphaeriales</taxon>
        <taxon>Botryosphaeriaceae</taxon>
        <taxon>Lasiodiplodia</taxon>
    </lineage>
</organism>
<dbReference type="InterPro" id="IPR001810">
    <property type="entry name" value="F-box_dom"/>
</dbReference>
<sequence length="439" mass="50575">MCRATTTYCCICGCPFSSLDVDPDVRGSPYSYDSSVLASEDTDWLRQCNAIDQDTFFVEDDEGPRRVEGIDSLLQAFEQIESSRQSTINKFLRGSELDGPVYAMHSACMDIAEHARRYRFFRGAHPEPSTNAVLQNIYGSLKRLHYRIASQSHSVRWEHGYYGAARFWRNFWGQERGWEWLCADPANIPELTEWVLTQLRPVSDDASSSSPLKYPVDDTREYPRPALDGMPIDVLRRITSFLPAPATLRLRRCSKALANRIELRQSFWRDGLVAGDLVSFLWDLDAEKCRQKDRSAAQEGLRYDWRALARGLRAHKFVQAALRKSLARRPVEGYGIGYLDFYRSVAAQDGEFETDAPVGLLNRCRIVQVVEDVEHIEDDELHDCHVPLSDEEEIYAAMWIMQVSQPEKFDEYRIRRSLELYGDLSEVLESRPPRMMCRL</sequence>
<protein>
    <recommendedName>
        <fullName evidence="1">F-box domain-containing protein</fullName>
    </recommendedName>
</protein>
<keyword evidence="3" id="KW-1185">Reference proteome</keyword>